<dbReference type="SUPFAM" id="SSF53383">
    <property type="entry name" value="PLP-dependent transferases"/>
    <property type="match status" value="1"/>
</dbReference>
<feature type="domain" description="Aminotransferase class V" evidence="2">
    <location>
        <begin position="109"/>
        <end position="363"/>
    </location>
</feature>
<evidence type="ECO:0000256" key="1">
    <source>
        <dbReference type="ARBA" id="ARBA00022898"/>
    </source>
</evidence>
<dbReference type="Gene3D" id="3.40.640.10">
    <property type="entry name" value="Type I PLP-dependent aspartate aminotransferase-like (Major domain)"/>
    <property type="match status" value="1"/>
</dbReference>
<dbReference type="RefSeq" id="WP_066724819.1">
    <property type="nucleotide sequence ID" value="NZ_JBHSLU010000004.1"/>
</dbReference>
<sequence length="392" mass="42667">MTKRAFPRDLSQHFSLFRQAAAGRLHVAAHSHHFWPDVTRAAQLRCWDDAARLVDDKWGEVLGPVWSRVAAGLARHLNLPSPESLALAPNTHEFVNRLLSCCAPGRPVRILTSDGEFHSFRRQTQRLAEEGLVELVIVPAEPFESFTARFVAAGREAGRIDLVFVSQVLFNSGYALPDLPGLVEALVAPDRLIVIDGYHGFLARPTDLAPIADRAFYLAGGYKYAMGGEGIGFLHSPPGIAPRPRNTGWYAAFGALAGPQDEVAYAESGWRFMGATFDPSGLYRFDAVLSWMAEHGIDAGGAQAHAQALQALFLAGLPALRHPVLAPANLVVAHAADRGNFLTFRHEQAAACHRALHEAGIITDVRGDRLRVGFGLYHTEGDIAALLERLRG</sequence>
<keyword evidence="3" id="KW-0808">Transferase</keyword>
<dbReference type="Pfam" id="PF00266">
    <property type="entry name" value="Aminotran_5"/>
    <property type="match status" value="1"/>
</dbReference>
<dbReference type="InterPro" id="IPR000192">
    <property type="entry name" value="Aminotrans_V_dom"/>
</dbReference>
<dbReference type="EMBL" id="JBHSLU010000004">
    <property type="protein sequence ID" value="MFC5503833.1"/>
    <property type="molecule type" value="Genomic_DNA"/>
</dbReference>
<organism evidence="3 4">
    <name type="scientific">Bosea massiliensis</name>
    <dbReference type="NCBI Taxonomy" id="151419"/>
    <lineage>
        <taxon>Bacteria</taxon>
        <taxon>Pseudomonadati</taxon>
        <taxon>Pseudomonadota</taxon>
        <taxon>Alphaproteobacteria</taxon>
        <taxon>Hyphomicrobiales</taxon>
        <taxon>Boseaceae</taxon>
        <taxon>Bosea</taxon>
    </lineage>
</organism>
<keyword evidence="4" id="KW-1185">Reference proteome</keyword>
<dbReference type="InterPro" id="IPR015424">
    <property type="entry name" value="PyrdxlP-dep_Trfase"/>
</dbReference>
<accession>A0ABW0NVS7</accession>
<evidence type="ECO:0000313" key="3">
    <source>
        <dbReference type="EMBL" id="MFC5503833.1"/>
    </source>
</evidence>
<proteinExistence type="predicted"/>
<dbReference type="GO" id="GO:0008483">
    <property type="term" value="F:transaminase activity"/>
    <property type="evidence" value="ECO:0007669"/>
    <property type="project" value="UniProtKB-KW"/>
</dbReference>
<dbReference type="InterPro" id="IPR015421">
    <property type="entry name" value="PyrdxlP-dep_Trfase_major"/>
</dbReference>
<gene>
    <name evidence="3" type="ORF">ACFPN9_01025</name>
</gene>
<reference evidence="4" key="1">
    <citation type="journal article" date="2019" name="Int. J. Syst. Evol. Microbiol.">
        <title>The Global Catalogue of Microorganisms (GCM) 10K type strain sequencing project: providing services to taxonomists for standard genome sequencing and annotation.</title>
        <authorList>
            <consortium name="The Broad Institute Genomics Platform"/>
            <consortium name="The Broad Institute Genome Sequencing Center for Infectious Disease"/>
            <person name="Wu L."/>
            <person name="Ma J."/>
        </authorList>
    </citation>
    <scope>NUCLEOTIDE SEQUENCE [LARGE SCALE GENOMIC DNA]</scope>
    <source>
        <strain evidence="4">CCUG 43117</strain>
    </source>
</reference>
<keyword evidence="3" id="KW-0032">Aminotransferase</keyword>
<dbReference type="InterPro" id="IPR015422">
    <property type="entry name" value="PyrdxlP-dep_Trfase_small"/>
</dbReference>
<protein>
    <submittedName>
        <fullName evidence="3">Aminotransferase class V-fold PLP-dependent enzyme</fullName>
    </submittedName>
</protein>
<name>A0ABW0NVS7_9HYPH</name>
<evidence type="ECO:0000259" key="2">
    <source>
        <dbReference type="Pfam" id="PF00266"/>
    </source>
</evidence>
<dbReference type="Proteomes" id="UP001596060">
    <property type="component" value="Unassembled WGS sequence"/>
</dbReference>
<comment type="caution">
    <text evidence="3">The sequence shown here is derived from an EMBL/GenBank/DDBJ whole genome shotgun (WGS) entry which is preliminary data.</text>
</comment>
<evidence type="ECO:0000313" key="4">
    <source>
        <dbReference type="Proteomes" id="UP001596060"/>
    </source>
</evidence>
<keyword evidence="1" id="KW-0663">Pyridoxal phosphate</keyword>
<dbReference type="Gene3D" id="3.90.1150.10">
    <property type="entry name" value="Aspartate Aminotransferase, domain 1"/>
    <property type="match status" value="1"/>
</dbReference>